<dbReference type="Proteomes" id="UP000678237">
    <property type="component" value="Unassembled WGS sequence"/>
</dbReference>
<dbReference type="EMBL" id="JAGVWE010000005">
    <property type="protein sequence ID" value="MBS3063510.1"/>
    <property type="molecule type" value="Genomic_DNA"/>
</dbReference>
<accession>A0A7J4JF79</accession>
<reference evidence="2" key="2">
    <citation type="submission" date="2021-03" db="EMBL/GenBank/DDBJ databases">
        <authorList>
            <person name="Jaffe A."/>
        </authorList>
    </citation>
    <scope>NUCLEOTIDE SEQUENCE</scope>
    <source>
        <strain evidence="2">RIFCSPLOWO2_01_FULL_58_19</strain>
    </source>
</reference>
<dbReference type="AlphaFoldDB" id="A0A7J4JF79"/>
<dbReference type="EMBL" id="DUGH01000083">
    <property type="protein sequence ID" value="HIH16432.1"/>
    <property type="molecule type" value="Genomic_DNA"/>
</dbReference>
<comment type="caution">
    <text evidence="1">The sequence shown here is derived from an EMBL/GenBank/DDBJ whole genome shotgun (WGS) entry which is preliminary data.</text>
</comment>
<protein>
    <submittedName>
        <fullName evidence="1">Uncharacterized protein</fullName>
    </submittedName>
</protein>
<dbReference type="Proteomes" id="UP000564964">
    <property type="component" value="Unassembled WGS sequence"/>
</dbReference>
<reference evidence="2" key="3">
    <citation type="submission" date="2021-05" db="EMBL/GenBank/DDBJ databases">
        <title>Protein family content uncovers lineage relationships and bacterial pathway maintenance mechanisms in DPANN archaea.</title>
        <authorList>
            <person name="Castelle C.J."/>
            <person name="Meheust R."/>
            <person name="Jaffe A.L."/>
            <person name="Seitz K."/>
            <person name="Gong X."/>
            <person name="Baker B.J."/>
            <person name="Banfield J.F."/>
        </authorList>
    </citation>
    <scope>NUCLEOTIDE SEQUENCE</scope>
    <source>
        <strain evidence="2">RIFCSPLOWO2_01_FULL_58_19</strain>
    </source>
</reference>
<evidence type="ECO:0000313" key="1">
    <source>
        <dbReference type="EMBL" id="HIH16432.1"/>
    </source>
</evidence>
<evidence type="ECO:0000313" key="2">
    <source>
        <dbReference type="EMBL" id="MBS3063510.1"/>
    </source>
</evidence>
<proteinExistence type="predicted"/>
<evidence type="ECO:0000313" key="3">
    <source>
        <dbReference type="Proteomes" id="UP000564964"/>
    </source>
</evidence>
<name>A0A7J4JF79_9ARCH</name>
<reference evidence="1" key="1">
    <citation type="journal article" date="2020" name="bioRxiv">
        <title>A rank-normalized archaeal taxonomy based on genome phylogeny resolves widespread incomplete and uneven classifications.</title>
        <authorList>
            <person name="Rinke C."/>
            <person name="Chuvochina M."/>
            <person name="Mussig A.J."/>
            <person name="Chaumeil P.-A."/>
            <person name="Waite D.W."/>
            <person name="Whitman W.B."/>
            <person name="Parks D.H."/>
            <person name="Hugenholtz P."/>
        </authorList>
    </citation>
    <scope>NUCLEOTIDE SEQUENCE</scope>
    <source>
        <strain evidence="1">UBA10219</strain>
    </source>
</reference>
<sequence>MTARNAVLLIIKQNQGMEYHALLNKIAANYSTLNSARAALSRTLKDLRAFGLVTKQGSNLFITDKASTEISSEMKSKLLIRLNQLVRAKNPHLGINPIVELLHALIERSKTDADLLKAAKGSTEFTVSELARINQRILTQVEQLSKVSKVFSEQINALKAFDFNDSRRMDLNPVTLGLLVEAANKLNAEKITVESDDALLLEQLSTVTASKPKANNLLVELKEMPGLVSLLSTHAREGKKLWLSFYFPGIKALLDVNGLEFIGPFSKLNGLLGE</sequence>
<gene>
    <name evidence="1" type="ORF">HA252_03440</name>
    <name evidence="2" type="ORF">J4203_06640</name>
</gene>
<organism evidence="1 3">
    <name type="scientific">Candidatus Iainarchaeum sp</name>
    <dbReference type="NCBI Taxonomy" id="3101447"/>
    <lineage>
        <taxon>Archaea</taxon>
        <taxon>Candidatus Iainarchaeota</taxon>
        <taxon>Candidatus Iainarchaeia</taxon>
        <taxon>Candidatus Iainarchaeales</taxon>
        <taxon>Candidatus Iainarchaeaceae</taxon>
        <taxon>Candidatus Iainarchaeum</taxon>
    </lineage>
</organism>